<dbReference type="SUPFAM" id="SSF51735">
    <property type="entry name" value="NAD(P)-binding Rossmann-fold domains"/>
    <property type="match status" value="1"/>
</dbReference>
<evidence type="ECO:0000313" key="7">
    <source>
        <dbReference type="Proteomes" id="UP000610303"/>
    </source>
</evidence>
<dbReference type="PANTHER" id="PTHR22604:SF105">
    <property type="entry name" value="TRANS-1,2-DIHYDROBENZENE-1,2-DIOL DEHYDROGENASE"/>
    <property type="match status" value="1"/>
</dbReference>
<dbReference type="AlphaFoldDB" id="A0A918CFE0"/>
<dbReference type="SUPFAM" id="SSF55347">
    <property type="entry name" value="Glyceraldehyde-3-phosphate dehydrogenase-like, C-terminal domain"/>
    <property type="match status" value="1"/>
</dbReference>
<comment type="similarity">
    <text evidence="1">Belongs to the Gfo/Idh/MocA family.</text>
</comment>
<organism evidence="6 7">
    <name type="scientific">Agromyces mediolanus</name>
    <name type="common">Corynebacterium mediolanum</name>
    <dbReference type="NCBI Taxonomy" id="41986"/>
    <lineage>
        <taxon>Bacteria</taxon>
        <taxon>Bacillati</taxon>
        <taxon>Actinomycetota</taxon>
        <taxon>Actinomycetes</taxon>
        <taxon>Micrococcales</taxon>
        <taxon>Microbacteriaceae</taxon>
        <taxon>Agromyces</taxon>
    </lineage>
</organism>
<dbReference type="GO" id="GO:0000166">
    <property type="term" value="F:nucleotide binding"/>
    <property type="evidence" value="ECO:0007669"/>
    <property type="project" value="InterPro"/>
</dbReference>
<evidence type="ECO:0000256" key="3">
    <source>
        <dbReference type="ARBA" id="ARBA00023027"/>
    </source>
</evidence>
<dbReference type="InterPro" id="IPR050984">
    <property type="entry name" value="Gfo/Idh/MocA_domain"/>
</dbReference>
<dbReference type="InterPro" id="IPR036291">
    <property type="entry name" value="NAD(P)-bd_dom_sf"/>
</dbReference>
<dbReference type="Gene3D" id="3.40.50.720">
    <property type="entry name" value="NAD(P)-binding Rossmann-like Domain"/>
    <property type="match status" value="1"/>
</dbReference>
<dbReference type="Proteomes" id="UP000610303">
    <property type="component" value="Unassembled WGS sequence"/>
</dbReference>
<evidence type="ECO:0000259" key="5">
    <source>
        <dbReference type="Pfam" id="PF22725"/>
    </source>
</evidence>
<dbReference type="PANTHER" id="PTHR22604">
    <property type="entry name" value="OXIDOREDUCTASES"/>
    <property type="match status" value="1"/>
</dbReference>
<comment type="caution">
    <text evidence="6">The sequence shown here is derived from an EMBL/GenBank/DDBJ whole genome shotgun (WGS) entry which is preliminary data.</text>
</comment>
<dbReference type="Pfam" id="PF22725">
    <property type="entry name" value="GFO_IDH_MocA_C3"/>
    <property type="match status" value="1"/>
</dbReference>
<keyword evidence="2" id="KW-0560">Oxidoreductase</keyword>
<reference evidence="6" key="1">
    <citation type="journal article" date="2014" name="Int. J. Syst. Evol. Microbiol.">
        <title>Complete genome sequence of Corynebacterium casei LMG S-19264T (=DSM 44701T), isolated from a smear-ripened cheese.</title>
        <authorList>
            <consortium name="US DOE Joint Genome Institute (JGI-PGF)"/>
            <person name="Walter F."/>
            <person name="Albersmeier A."/>
            <person name="Kalinowski J."/>
            <person name="Ruckert C."/>
        </authorList>
    </citation>
    <scope>NUCLEOTIDE SEQUENCE</scope>
    <source>
        <strain evidence="6">JCM 3346</strain>
    </source>
</reference>
<dbReference type="RefSeq" id="WP_189084444.1">
    <property type="nucleotide sequence ID" value="NZ_BMRJ01000001.1"/>
</dbReference>
<reference evidence="6" key="2">
    <citation type="submission" date="2020-09" db="EMBL/GenBank/DDBJ databases">
        <authorList>
            <person name="Sun Q."/>
            <person name="Ohkuma M."/>
        </authorList>
    </citation>
    <scope>NUCLEOTIDE SEQUENCE</scope>
    <source>
        <strain evidence="6">JCM 3346</strain>
    </source>
</reference>
<dbReference type="InterPro" id="IPR000683">
    <property type="entry name" value="Gfo/Idh/MocA-like_OxRdtase_N"/>
</dbReference>
<evidence type="ECO:0000256" key="2">
    <source>
        <dbReference type="ARBA" id="ARBA00023002"/>
    </source>
</evidence>
<evidence type="ECO:0000256" key="1">
    <source>
        <dbReference type="ARBA" id="ARBA00010928"/>
    </source>
</evidence>
<proteinExistence type="inferred from homology"/>
<dbReference type="InterPro" id="IPR055170">
    <property type="entry name" value="GFO_IDH_MocA-like_dom"/>
</dbReference>
<dbReference type="Gene3D" id="3.30.360.10">
    <property type="entry name" value="Dihydrodipicolinate Reductase, domain 2"/>
    <property type="match status" value="1"/>
</dbReference>
<sequence>MTDRLRWGILATGGIARLFTADLKLAGFDVRAVGSRSAASAAAFAAEFGIPTAHASYEALLADPEVDVVYVSTPHPLHAENAVAALEAGKHVLVEKPFALNRAEAERIRDAALANGRLALEAMWTRYLPHMVRIRELIAAGALGEVRSLIADHTQLLSDDPAHRINALELGGGALLDLGIYPISFAWDLFGEPAAIRSSAVFKETGADAQIATIFQYPGGRTATTYSASDTQGPNRAAVIGTAARIEIDEVWYSPTTFRLIAADGGVLETYESRVEGRGMQFQAAAFEALVAAGRLDGGELLSTAETVGIMGTLDAIRAEIGLRYPGE</sequence>
<feature type="domain" description="Gfo/Idh/MocA-like oxidoreductase N-terminal" evidence="4">
    <location>
        <begin position="6"/>
        <end position="117"/>
    </location>
</feature>
<feature type="domain" description="GFO/IDH/MocA-like oxidoreductase" evidence="5">
    <location>
        <begin position="132"/>
        <end position="247"/>
    </location>
</feature>
<evidence type="ECO:0000313" key="6">
    <source>
        <dbReference type="EMBL" id="GGR21073.1"/>
    </source>
</evidence>
<name>A0A918CFE0_AGRME</name>
<gene>
    <name evidence="6" type="ORF">GCM10010196_13080</name>
</gene>
<evidence type="ECO:0000259" key="4">
    <source>
        <dbReference type="Pfam" id="PF01408"/>
    </source>
</evidence>
<protein>
    <submittedName>
        <fullName evidence="6">Oxidoreductase</fullName>
    </submittedName>
</protein>
<keyword evidence="3" id="KW-0520">NAD</keyword>
<dbReference type="Pfam" id="PF01408">
    <property type="entry name" value="GFO_IDH_MocA"/>
    <property type="match status" value="1"/>
</dbReference>
<dbReference type="GO" id="GO:0016491">
    <property type="term" value="F:oxidoreductase activity"/>
    <property type="evidence" value="ECO:0007669"/>
    <property type="project" value="UniProtKB-KW"/>
</dbReference>
<dbReference type="EMBL" id="BMRJ01000001">
    <property type="protein sequence ID" value="GGR21073.1"/>
    <property type="molecule type" value="Genomic_DNA"/>
</dbReference>
<keyword evidence="7" id="KW-1185">Reference proteome</keyword>
<accession>A0A918CFE0</accession>